<evidence type="ECO:0000313" key="4">
    <source>
        <dbReference type="Proteomes" id="UP000199013"/>
    </source>
</evidence>
<feature type="region of interest" description="Disordered" evidence="1">
    <location>
        <begin position="1"/>
        <end position="44"/>
    </location>
</feature>
<evidence type="ECO:0000313" key="3">
    <source>
        <dbReference type="EMBL" id="SBW27367.1"/>
    </source>
</evidence>
<feature type="domain" description="DUF7455" evidence="2">
    <location>
        <begin position="48"/>
        <end position="101"/>
    </location>
</feature>
<dbReference type="Proteomes" id="UP000199013">
    <property type="component" value="Unassembled WGS sequence"/>
</dbReference>
<proteinExistence type="predicted"/>
<protein>
    <recommendedName>
        <fullName evidence="2">DUF7455 domain-containing protein</fullName>
    </recommendedName>
</protein>
<evidence type="ECO:0000256" key="1">
    <source>
        <dbReference type="SAM" id="MobiDB-lite"/>
    </source>
</evidence>
<dbReference type="InterPro" id="IPR055878">
    <property type="entry name" value="DUF7455"/>
</dbReference>
<dbReference type="AlphaFoldDB" id="A0A1C3PC21"/>
<organism evidence="3 4">
    <name type="scientific">Candidatus Protofrankia californiensis</name>
    <dbReference type="NCBI Taxonomy" id="1839754"/>
    <lineage>
        <taxon>Bacteria</taxon>
        <taxon>Bacillati</taxon>
        <taxon>Actinomycetota</taxon>
        <taxon>Actinomycetes</taxon>
        <taxon>Frankiales</taxon>
        <taxon>Frankiaceae</taxon>
        <taxon>Protofrankia</taxon>
    </lineage>
</organism>
<gene>
    <name evidence="3" type="ORF">FDG2_5291</name>
</gene>
<name>A0A1C3PC21_9ACTN</name>
<evidence type="ECO:0000259" key="2">
    <source>
        <dbReference type="Pfam" id="PF24254"/>
    </source>
</evidence>
<dbReference type="Pfam" id="PF24254">
    <property type="entry name" value="DUF7455"/>
    <property type="match status" value="1"/>
</dbReference>
<dbReference type="EMBL" id="FLUV01002209">
    <property type="protein sequence ID" value="SBW27367.1"/>
    <property type="molecule type" value="Genomic_DNA"/>
</dbReference>
<reference evidence="4" key="1">
    <citation type="submission" date="2016-02" db="EMBL/GenBank/DDBJ databases">
        <authorList>
            <person name="Wibberg D."/>
        </authorList>
    </citation>
    <scope>NUCLEOTIDE SEQUENCE [LARGE SCALE GENOMIC DNA]</scope>
</reference>
<accession>A0A1C3PC21</accession>
<sequence length="105" mass="11366">MIGHPTTALRHNSHQLGPEGTVTLPGRNQIPTKTVEDGVTGTTTKPTLTNLDRCDRCGAQAYVRVVLPGGGELLFCRHHAKSHDSKLRAVAAEYHDETDKLTISP</sequence>
<keyword evidence="4" id="KW-1185">Reference proteome</keyword>